<dbReference type="AlphaFoldDB" id="A0AAN7TW63"/>
<reference evidence="2" key="1">
    <citation type="submission" date="2023-08" db="EMBL/GenBank/DDBJ databases">
        <title>Black Yeasts Isolated from many extreme environments.</title>
        <authorList>
            <person name="Coleine C."/>
            <person name="Stajich J.E."/>
            <person name="Selbmann L."/>
        </authorList>
    </citation>
    <scope>NUCLEOTIDE SEQUENCE</scope>
    <source>
        <strain evidence="2">CCFEE 5401</strain>
    </source>
</reference>
<dbReference type="Gene3D" id="1.20.1250.20">
    <property type="entry name" value="MFS general substrate transporter like domains"/>
    <property type="match status" value="1"/>
</dbReference>
<comment type="caution">
    <text evidence="2">The sequence shown here is derived from an EMBL/GenBank/DDBJ whole genome shotgun (WGS) entry which is preliminary data.</text>
</comment>
<evidence type="ECO:0000313" key="3">
    <source>
        <dbReference type="Proteomes" id="UP001310890"/>
    </source>
</evidence>
<dbReference type="InterPro" id="IPR036259">
    <property type="entry name" value="MFS_trans_sf"/>
</dbReference>
<protein>
    <submittedName>
        <fullName evidence="2">Uncharacterized protein</fullName>
    </submittedName>
</protein>
<gene>
    <name evidence="2" type="ORF">LTR62_006028</name>
</gene>
<dbReference type="Proteomes" id="UP001310890">
    <property type="component" value="Unassembled WGS sequence"/>
</dbReference>
<name>A0AAN7TW63_9PEZI</name>
<proteinExistence type="predicted"/>
<keyword evidence="1" id="KW-1133">Transmembrane helix</keyword>
<evidence type="ECO:0000256" key="1">
    <source>
        <dbReference type="SAM" id="Phobius"/>
    </source>
</evidence>
<accession>A0AAN7TW63</accession>
<evidence type="ECO:0000313" key="2">
    <source>
        <dbReference type="EMBL" id="KAK5117409.1"/>
    </source>
</evidence>
<keyword evidence="1" id="KW-0472">Membrane</keyword>
<keyword evidence="1" id="KW-0812">Transmembrane</keyword>
<feature type="transmembrane region" description="Helical" evidence="1">
    <location>
        <begin position="9"/>
        <end position="28"/>
    </location>
</feature>
<organism evidence="2 3">
    <name type="scientific">Meristemomyces frigidus</name>
    <dbReference type="NCBI Taxonomy" id="1508187"/>
    <lineage>
        <taxon>Eukaryota</taxon>
        <taxon>Fungi</taxon>
        <taxon>Dikarya</taxon>
        <taxon>Ascomycota</taxon>
        <taxon>Pezizomycotina</taxon>
        <taxon>Dothideomycetes</taxon>
        <taxon>Dothideomycetidae</taxon>
        <taxon>Mycosphaerellales</taxon>
        <taxon>Teratosphaeriaceae</taxon>
        <taxon>Meristemomyces</taxon>
    </lineage>
</organism>
<sequence>MFSAISEKPFYIFAACNVFSLPMVWALYPEGNQRTLEEMELLFAADSPWVWAAEREFARLKAENPDLVSAASRGNSIVDPEMGTMKAGLGNERVLVEGGGEAGLGRGRSG</sequence>
<dbReference type="EMBL" id="JAVRRL010000005">
    <property type="protein sequence ID" value="KAK5117409.1"/>
    <property type="molecule type" value="Genomic_DNA"/>
</dbReference>